<dbReference type="Gene3D" id="3.40.50.300">
    <property type="entry name" value="P-loop containing nucleotide triphosphate hydrolases"/>
    <property type="match status" value="1"/>
</dbReference>
<dbReference type="InterPro" id="IPR027417">
    <property type="entry name" value="P-loop_NTPase"/>
</dbReference>
<evidence type="ECO:0000313" key="1">
    <source>
        <dbReference type="EMBL" id="TDG36494.1"/>
    </source>
</evidence>
<keyword evidence="2" id="KW-1185">Reference proteome</keyword>
<name>A0A4R5MLC7_9SPHI</name>
<dbReference type="OrthoDB" id="9767511at2"/>
<dbReference type="Proteomes" id="UP000295668">
    <property type="component" value="Unassembled WGS sequence"/>
</dbReference>
<dbReference type="EMBL" id="SJCY01000004">
    <property type="protein sequence ID" value="TDG36494.1"/>
    <property type="molecule type" value="Genomic_DNA"/>
</dbReference>
<organism evidence="1 2">
    <name type="scientific">Pedobacter changchengzhani</name>
    <dbReference type="NCBI Taxonomy" id="2529274"/>
    <lineage>
        <taxon>Bacteria</taxon>
        <taxon>Pseudomonadati</taxon>
        <taxon>Bacteroidota</taxon>
        <taxon>Sphingobacteriia</taxon>
        <taxon>Sphingobacteriales</taxon>
        <taxon>Sphingobacteriaceae</taxon>
        <taxon>Pedobacter</taxon>
    </lineage>
</organism>
<gene>
    <name evidence="1" type="ORF">EZJ43_08225</name>
</gene>
<evidence type="ECO:0000313" key="2">
    <source>
        <dbReference type="Proteomes" id="UP000295668"/>
    </source>
</evidence>
<evidence type="ECO:0008006" key="3">
    <source>
        <dbReference type="Google" id="ProtNLM"/>
    </source>
</evidence>
<protein>
    <recommendedName>
        <fullName evidence="3">Serine kinase</fullName>
    </recommendedName>
</protein>
<reference evidence="1 2" key="1">
    <citation type="submission" date="2019-02" db="EMBL/GenBank/DDBJ databases">
        <title>Pedobacter sp. nov., a novel speices isolated from soil of pinguins habitat in Antarcitica.</title>
        <authorList>
            <person name="He R.-H."/>
        </authorList>
    </citation>
    <scope>NUCLEOTIDE SEQUENCE [LARGE SCALE GENOMIC DNA]</scope>
    <source>
        <strain evidence="1 2">E01020</strain>
    </source>
</reference>
<comment type="caution">
    <text evidence="1">The sequence shown here is derived from an EMBL/GenBank/DDBJ whole genome shotgun (WGS) entry which is preliminary data.</text>
</comment>
<dbReference type="RefSeq" id="WP_133262223.1">
    <property type="nucleotide sequence ID" value="NZ_SJCY01000004.1"/>
</dbReference>
<sequence>MTPTQYFNEALSQFHSLASFHKDQLSIADRLVRLNTPSANLRNLFLPSLAHLIIDVEDDNAPELTIWYAEQAHLPKKLTAPIWDGFNAQGYNSSIDEDDVQLFFQPWQKQVFLYSKSKNVGIYWVRSAEDVPWWECTFSFRIIFHLWTEALPSQLVHAGAMAKNGVGILIPGQSGSGKSTSCLNLLRNGYNYLGDDYVWVEIGAEIKVFSLYQTAKIEPENLDKRFADWKPFIVNKAEYLYQKAVFNVNDLFPKACISVSTISAILLPKVAHQIDTVFRKANPTQALMAMAPTTLHHLPHNRQNAYQKMMRISAALPSYHWDLGFDEKQFITSFNDFIENEFM</sequence>
<accession>A0A4R5MLC7</accession>
<proteinExistence type="predicted"/>
<dbReference type="SUPFAM" id="SSF53795">
    <property type="entry name" value="PEP carboxykinase-like"/>
    <property type="match status" value="1"/>
</dbReference>
<dbReference type="AlphaFoldDB" id="A0A4R5MLC7"/>